<gene>
    <name evidence="2" type="ORF">NWP23_09000</name>
</gene>
<organism evidence="2 3">
    <name type="scientific">Umezakia ovalisporum FSS-62</name>
    <dbReference type="NCBI Taxonomy" id="2971776"/>
    <lineage>
        <taxon>Bacteria</taxon>
        <taxon>Bacillati</taxon>
        <taxon>Cyanobacteriota</taxon>
        <taxon>Cyanophyceae</taxon>
        <taxon>Nostocales</taxon>
        <taxon>Nodulariaceae</taxon>
        <taxon>Umezakia</taxon>
    </lineage>
</organism>
<keyword evidence="1" id="KW-0472">Membrane</keyword>
<feature type="transmembrane region" description="Helical" evidence="1">
    <location>
        <begin position="34"/>
        <end position="53"/>
    </location>
</feature>
<reference evidence="2 3" key="1">
    <citation type="journal article" date="2023" name="J. Phycol.">
        <title>Chrysosporum ovalisporum is synonymous with the true-branching cyanobacterium Umezakia natans (Nostocales/Aphanizomenonaceae).</title>
        <authorList>
            <person name="McGregor G.B."/>
            <person name="Sendall B.C."/>
            <person name="Niiyama Y."/>
            <person name="Tuji A."/>
            <person name="Willis A."/>
        </authorList>
    </citation>
    <scope>NUCLEOTIDE SEQUENCE [LARGE SCALE GENOMIC DNA]</scope>
    <source>
        <strain evidence="2 3">FSS-62</strain>
    </source>
</reference>
<accession>A0AA43KFA5</accession>
<dbReference type="EMBL" id="JANQDL010000063">
    <property type="protein sequence ID" value="MDH6063900.1"/>
    <property type="molecule type" value="Genomic_DNA"/>
</dbReference>
<sequence>MLLLSLKYFQHRYSERLPVSQGKFCTTRVLPFDLTVPSAGFFTMFVEVIAIQVRRF</sequence>
<comment type="caution">
    <text evidence="2">The sequence shown here is derived from an EMBL/GenBank/DDBJ whole genome shotgun (WGS) entry which is preliminary data.</text>
</comment>
<name>A0AA43KFA5_9CYAN</name>
<keyword evidence="1" id="KW-0812">Transmembrane</keyword>
<evidence type="ECO:0000313" key="2">
    <source>
        <dbReference type="EMBL" id="MDH6063900.1"/>
    </source>
</evidence>
<protein>
    <submittedName>
        <fullName evidence="2">Uncharacterized protein</fullName>
    </submittedName>
</protein>
<dbReference type="Proteomes" id="UP001159370">
    <property type="component" value="Unassembled WGS sequence"/>
</dbReference>
<dbReference type="RefSeq" id="WP_280652562.1">
    <property type="nucleotide sequence ID" value="NZ_JANQDL010000063.1"/>
</dbReference>
<evidence type="ECO:0000313" key="3">
    <source>
        <dbReference type="Proteomes" id="UP001159370"/>
    </source>
</evidence>
<evidence type="ECO:0000256" key="1">
    <source>
        <dbReference type="SAM" id="Phobius"/>
    </source>
</evidence>
<dbReference type="AlphaFoldDB" id="A0AA43KFA5"/>
<keyword evidence="1" id="KW-1133">Transmembrane helix</keyword>
<proteinExistence type="predicted"/>